<dbReference type="STRING" id="128944.AWM75_00800"/>
<sequence length="220" mass="24419">MQFLQLDQDASAITAQLTNQEVLISLAFSLFLSAIMFFTFKKIRTKLAYDANFNLMLVMIAVISTIIMMVIRGNVSLSLGMVGALSLVRFRTNIRDNRDIGFVFWAIFIGLAAASHEYLLGIMGSLILTIILIASSKVASSSENMLLVIRGRYADLEQITAIIEKYSSSYNLKAQNLLEDSFELVFDFRANTTGQNTVTRIIKSYDGVDTVNILAPSAEM</sequence>
<gene>
    <name evidence="1" type="ORF">AWM75_00800</name>
</gene>
<dbReference type="Proteomes" id="UP000062260">
    <property type="component" value="Chromosome"/>
</dbReference>
<proteinExistence type="predicted"/>
<keyword evidence="2" id="KW-1185">Reference proteome</keyword>
<reference evidence="1 2" key="1">
    <citation type="journal article" date="2016" name="Genome Announc.">
        <title>Complete Genome Sequences of Aerococcus christensenii CCUG 28831T, Aerococcus sanguinicola CCUG 43001T, Aerococcus urinae CCUG 36881T, Aerococcus urinaeequi CCUG 28094T, Aerococcus urinaehominis CCUG 42038 BT, and Aerococcus viridans CCUG 4311T.</title>
        <authorList>
            <person name="Carkaci D."/>
            <person name="Dargis R."/>
            <person name="Nielsen X.C."/>
            <person name="Skovgaard O."/>
            <person name="Fuursted K."/>
            <person name="Christensen J.J."/>
        </authorList>
    </citation>
    <scope>NUCLEOTIDE SEQUENCE [LARGE SCALE GENOMIC DNA]</scope>
    <source>
        <strain evidence="1 2">CCUG42038B</strain>
    </source>
</reference>
<name>A0A120IAN5_9LACT</name>
<evidence type="ECO:0000313" key="2">
    <source>
        <dbReference type="Proteomes" id="UP000062260"/>
    </source>
</evidence>
<dbReference type="RefSeq" id="WP_067977279.1">
    <property type="nucleotide sequence ID" value="NZ_CP014163.1"/>
</dbReference>
<accession>A0A120IAN5</accession>
<organism evidence="1 2">
    <name type="scientific">Aerococcus urinaehominis</name>
    <dbReference type="NCBI Taxonomy" id="128944"/>
    <lineage>
        <taxon>Bacteria</taxon>
        <taxon>Bacillati</taxon>
        <taxon>Bacillota</taxon>
        <taxon>Bacilli</taxon>
        <taxon>Lactobacillales</taxon>
        <taxon>Aerococcaceae</taxon>
        <taxon>Aerococcus</taxon>
    </lineage>
</organism>
<dbReference type="Pfam" id="PF16316">
    <property type="entry name" value="DUF4956"/>
    <property type="match status" value="1"/>
</dbReference>
<dbReference type="KEGG" id="auh:AWM75_00800"/>
<dbReference type="AlphaFoldDB" id="A0A120IAN5"/>
<dbReference type="EMBL" id="CP014163">
    <property type="protein sequence ID" value="AMB98620.1"/>
    <property type="molecule type" value="Genomic_DNA"/>
</dbReference>
<reference evidence="2" key="2">
    <citation type="submission" date="2016-01" db="EMBL/GenBank/DDBJ databases">
        <title>Six Aerococcus type strain genome sequencing and assembly using PacBio and Illumina Hiseq.</title>
        <authorList>
            <person name="Carkaci D."/>
            <person name="Dargis R."/>
            <person name="Nielsen X.C."/>
            <person name="Skovgaard O."/>
            <person name="Fuursted K."/>
            <person name="Christensen J.J."/>
        </authorList>
    </citation>
    <scope>NUCLEOTIDE SEQUENCE [LARGE SCALE GENOMIC DNA]</scope>
    <source>
        <strain evidence="2">CCUG42038B</strain>
    </source>
</reference>
<protein>
    <submittedName>
        <fullName evidence="1">Uncharacterized protein</fullName>
    </submittedName>
</protein>
<dbReference type="OrthoDB" id="9803265at2"/>
<evidence type="ECO:0000313" key="1">
    <source>
        <dbReference type="EMBL" id="AMB98620.1"/>
    </source>
</evidence>
<dbReference type="InterPro" id="IPR032531">
    <property type="entry name" value="DUF4956"/>
</dbReference>